<name>A0A1U7NX40_9DEIO</name>
<dbReference type="AlphaFoldDB" id="A0A1U7NX40"/>
<dbReference type="Proteomes" id="UP000186607">
    <property type="component" value="Unassembled WGS sequence"/>
</dbReference>
<proteinExistence type="predicted"/>
<organism evidence="2 3">
    <name type="scientific">Deinococcus marmoris</name>
    <dbReference type="NCBI Taxonomy" id="249408"/>
    <lineage>
        <taxon>Bacteria</taxon>
        <taxon>Thermotogati</taxon>
        <taxon>Deinococcota</taxon>
        <taxon>Deinococci</taxon>
        <taxon>Deinococcales</taxon>
        <taxon>Deinococcaceae</taxon>
        <taxon>Deinococcus</taxon>
    </lineage>
</organism>
<comment type="caution">
    <text evidence="2">The sequence shown here is derived from an EMBL/GenBank/DDBJ whole genome shotgun (WGS) entry which is preliminary data.</text>
</comment>
<gene>
    <name evidence="2" type="ORF">BOO71_0008707</name>
</gene>
<accession>A0A1U7NX40</accession>
<keyword evidence="3" id="KW-1185">Reference proteome</keyword>
<protein>
    <submittedName>
        <fullName evidence="2">Uncharacterized protein</fullName>
    </submittedName>
</protein>
<evidence type="ECO:0000313" key="2">
    <source>
        <dbReference type="EMBL" id="OLV17498.1"/>
    </source>
</evidence>
<feature type="region of interest" description="Disordered" evidence="1">
    <location>
        <begin position="1"/>
        <end position="65"/>
    </location>
</feature>
<sequence>MQQQTQRSGKLNRVQVGQGLPGGTANACTACGTNARVSQSTPRPEPDGHRLCPSHHCRPSRHASL</sequence>
<dbReference type="EMBL" id="MSTI01000097">
    <property type="protein sequence ID" value="OLV17498.1"/>
    <property type="molecule type" value="Genomic_DNA"/>
</dbReference>
<dbReference type="STRING" id="249408.BOO71_0008707"/>
<evidence type="ECO:0000256" key="1">
    <source>
        <dbReference type="SAM" id="MobiDB-lite"/>
    </source>
</evidence>
<evidence type="ECO:0000313" key="3">
    <source>
        <dbReference type="Proteomes" id="UP000186607"/>
    </source>
</evidence>
<feature type="compositionally biased region" description="Low complexity" evidence="1">
    <location>
        <begin position="23"/>
        <end position="35"/>
    </location>
</feature>
<feature type="compositionally biased region" description="Basic residues" evidence="1">
    <location>
        <begin position="52"/>
        <end position="65"/>
    </location>
</feature>
<reference evidence="2 3" key="1">
    <citation type="submission" date="2017-01" db="EMBL/GenBank/DDBJ databases">
        <title>Genome Analysis of Deinococcus marmoris KOPRI26562.</title>
        <authorList>
            <person name="Kim J.H."/>
            <person name="Oh H.-M."/>
        </authorList>
    </citation>
    <scope>NUCLEOTIDE SEQUENCE [LARGE SCALE GENOMIC DNA]</scope>
    <source>
        <strain evidence="2 3">KOPRI26562</strain>
    </source>
</reference>